<feature type="transmembrane region" description="Helical" evidence="7">
    <location>
        <begin position="78"/>
        <end position="97"/>
    </location>
</feature>
<gene>
    <name evidence="8" type="ORF">GQ61_06635</name>
</gene>
<evidence type="ECO:0000256" key="7">
    <source>
        <dbReference type="SAM" id="Phobius"/>
    </source>
</evidence>
<dbReference type="PANTHER" id="PTHR43663:SF1">
    <property type="entry name" value="CHROMATE TRANSPORTER"/>
    <property type="match status" value="1"/>
</dbReference>
<evidence type="ECO:0000256" key="2">
    <source>
        <dbReference type="ARBA" id="ARBA00005262"/>
    </source>
</evidence>
<reference evidence="8 9" key="1">
    <citation type="submission" date="2014-06" db="EMBL/GenBank/DDBJ databases">
        <title>The genome of the endonuclear symbiont Nucleicultrix amoebiphila.</title>
        <authorList>
            <person name="Schulz F."/>
            <person name="Horn M."/>
        </authorList>
    </citation>
    <scope>NUCLEOTIDE SEQUENCE [LARGE SCALE GENOMIC DNA]</scope>
    <source>
        <strain evidence="8 9">FS5</strain>
    </source>
</reference>
<keyword evidence="5 7" id="KW-1133">Transmembrane helix</keyword>
<evidence type="ECO:0000256" key="1">
    <source>
        <dbReference type="ARBA" id="ARBA00004651"/>
    </source>
</evidence>
<dbReference type="InterPro" id="IPR052518">
    <property type="entry name" value="CHR_Transporter"/>
</dbReference>
<comment type="subcellular location">
    <subcellularLocation>
        <location evidence="1">Cell membrane</location>
        <topology evidence="1">Multi-pass membrane protein</topology>
    </subcellularLocation>
</comment>
<evidence type="ECO:0008006" key="10">
    <source>
        <dbReference type="Google" id="ProtNLM"/>
    </source>
</evidence>
<dbReference type="InterPro" id="IPR003370">
    <property type="entry name" value="Chromate_transpt"/>
</dbReference>
<keyword evidence="6 7" id="KW-0472">Membrane</keyword>
<dbReference type="Pfam" id="PF02417">
    <property type="entry name" value="Chromate_transp"/>
    <property type="match status" value="1"/>
</dbReference>
<dbReference type="GO" id="GO:0015109">
    <property type="term" value="F:chromate transmembrane transporter activity"/>
    <property type="evidence" value="ECO:0007669"/>
    <property type="project" value="InterPro"/>
</dbReference>
<dbReference type="KEGG" id="naf:GQ61_06635"/>
<keyword evidence="9" id="KW-1185">Reference proteome</keyword>
<evidence type="ECO:0000256" key="4">
    <source>
        <dbReference type="ARBA" id="ARBA00022692"/>
    </source>
</evidence>
<evidence type="ECO:0000256" key="5">
    <source>
        <dbReference type="ARBA" id="ARBA00022989"/>
    </source>
</evidence>
<evidence type="ECO:0000313" key="9">
    <source>
        <dbReference type="Proteomes" id="UP000237351"/>
    </source>
</evidence>
<name>A0A1W6N562_9PROT</name>
<keyword evidence="4 7" id="KW-0812">Transmembrane</keyword>
<dbReference type="GO" id="GO:0005886">
    <property type="term" value="C:plasma membrane"/>
    <property type="evidence" value="ECO:0007669"/>
    <property type="project" value="UniProtKB-SubCell"/>
</dbReference>
<dbReference type="AlphaFoldDB" id="A0A1W6N562"/>
<dbReference type="RefSeq" id="WP_085784531.1">
    <property type="nucleotide sequence ID" value="NZ_CP008743.1"/>
</dbReference>
<accession>A0A1W6N562</accession>
<evidence type="ECO:0000313" key="8">
    <source>
        <dbReference type="EMBL" id="ARN85020.1"/>
    </source>
</evidence>
<sequence>MKPSSVLGVLGLHFAMLSLVAFGGANTVVPDMHRLATETFSWMTDKQFADYFAIAQASPGPNVLIVTLMGWHVAGLSGAFVATIAMCGPSCLLTYYVSRLWKRFETNWWAEAIRQGVVPLTTGLIASSAFIIVKIADHSIGGLLITIVTALFVYKTKINPFYFLLIGMILGMMGLV</sequence>
<organism evidence="8 9">
    <name type="scientific">Candidatus Nucleicultrix amoebiphila FS5</name>
    <dbReference type="NCBI Taxonomy" id="1414854"/>
    <lineage>
        <taxon>Bacteria</taxon>
        <taxon>Pseudomonadati</taxon>
        <taxon>Pseudomonadota</taxon>
        <taxon>Alphaproteobacteria</taxon>
        <taxon>Holosporales</taxon>
        <taxon>Candidatus Nucleicultricaceae</taxon>
        <taxon>Candidatus Nucleicultrix</taxon>
    </lineage>
</organism>
<dbReference type="EMBL" id="CP008743">
    <property type="protein sequence ID" value="ARN85020.1"/>
    <property type="molecule type" value="Genomic_DNA"/>
</dbReference>
<evidence type="ECO:0000256" key="6">
    <source>
        <dbReference type="ARBA" id="ARBA00023136"/>
    </source>
</evidence>
<dbReference type="STRING" id="1414854.GQ61_06635"/>
<keyword evidence="3" id="KW-1003">Cell membrane</keyword>
<feature type="transmembrane region" description="Helical" evidence="7">
    <location>
        <begin position="117"/>
        <end position="137"/>
    </location>
</feature>
<dbReference type="Proteomes" id="UP000237351">
    <property type="component" value="Chromosome"/>
</dbReference>
<protein>
    <recommendedName>
        <fullName evidence="10">Chromate transporter</fullName>
    </recommendedName>
</protein>
<evidence type="ECO:0000256" key="3">
    <source>
        <dbReference type="ARBA" id="ARBA00022475"/>
    </source>
</evidence>
<comment type="similarity">
    <text evidence="2">Belongs to the chromate ion transporter (CHR) (TC 2.A.51) family.</text>
</comment>
<proteinExistence type="inferred from homology"/>
<dbReference type="PANTHER" id="PTHR43663">
    <property type="entry name" value="CHROMATE TRANSPORT PROTEIN-RELATED"/>
    <property type="match status" value="1"/>
</dbReference>